<dbReference type="Proteomes" id="UP000244924">
    <property type="component" value="Unassembled WGS sequence"/>
</dbReference>
<dbReference type="PROSITE" id="PS51318">
    <property type="entry name" value="TAT"/>
    <property type="match status" value="1"/>
</dbReference>
<accession>A0A2R8BL52</accession>
<dbReference type="NCBIfam" id="NF047509">
    <property type="entry name" value="Rv3131_FMN_oxido"/>
    <property type="match status" value="1"/>
</dbReference>
<dbReference type="AlphaFoldDB" id="A0A2R8BL52"/>
<name>A0A2R8BL52_9RHOB</name>
<dbReference type="RefSeq" id="WP_181366477.1">
    <property type="nucleotide sequence ID" value="NZ_OMOQ01000003.1"/>
</dbReference>
<dbReference type="EMBL" id="OMOQ01000003">
    <property type="protein sequence ID" value="SPH24109.1"/>
    <property type="molecule type" value="Genomic_DNA"/>
</dbReference>
<protein>
    <submittedName>
        <fullName evidence="1">NAD(P)H nitroreductase</fullName>
    </submittedName>
</protein>
<gene>
    <name evidence="1" type="ORF">DEA8626_03158</name>
</gene>
<sequence>MSIPRRKFLTLIGGGTILAAGAAGLYAGTRTPTAALTPWNSAGRYDDPRLRALSYALLAPNPHNRQPWVARLDGADGLTLFRDPTRNLPETDPFDRQLTIGMGCFLELMVQAAAEEATGVALNLFPEGTGPKAPVAHARFTGPAAPDPLFAQVMHRHTNRKPYDMARPVAEADIAAILGAATDDVRADGTGDAESTQRLRDLTLAAIIVETETPRTHHESVRLMRIGKAEIETSPDGISVGGPLPDALGRLGLLTRESMADPGSSTFAQTIDMFRTAFAATPAFFWLATPGNARTDQIAAGRSWVRAHLQATALGLAVQPVSQALQEYPEMADHRAEVHALCARGGETLQMLGRLGYGPKQGPAPRWPLETRLVDA</sequence>
<organism evidence="1 2">
    <name type="scientific">Albidovulum aquaemixtae</name>
    <dbReference type="NCBI Taxonomy" id="1542388"/>
    <lineage>
        <taxon>Bacteria</taxon>
        <taxon>Pseudomonadati</taxon>
        <taxon>Pseudomonadota</taxon>
        <taxon>Alphaproteobacteria</taxon>
        <taxon>Rhodobacterales</taxon>
        <taxon>Paracoccaceae</taxon>
        <taxon>Albidovulum</taxon>
    </lineage>
</organism>
<proteinExistence type="predicted"/>
<keyword evidence="2" id="KW-1185">Reference proteome</keyword>
<evidence type="ECO:0000313" key="2">
    <source>
        <dbReference type="Proteomes" id="UP000244924"/>
    </source>
</evidence>
<evidence type="ECO:0000313" key="1">
    <source>
        <dbReference type="EMBL" id="SPH24109.1"/>
    </source>
</evidence>
<dbReference type="InterPro" id="IPR000415">
    <property type="entry name" value="Nitroreductase-like"/>
</dbReference>
<dbReference type="InterPro" id="IPR006311">
    <property type="entry name" value="TAT_signal"/>
</dbReference>
<reference evidence="1 2" key="1">
    <citation type="submission" date="2018-03" db="EMBL/GenBank/DDBJ databases">
        <authorList>
            <person name="Keele B.F."/>
        </authorList>
    </citation>
    <scope>NUCLEOTIDE SEQUENCE [LARGE SCALE GENOMIC DNA]</scope>
    <source>
        <strain evidence="1 2">CECT 8626</strain>
    </source>
</reference>
<dbReference type="GO" id="GO:0016491">
    <property type="term" value="F:oxidoreductase activity"/>
    <property type="evidence" value="ECO:0007669"/>
    <property type="project" value="InterPro"/>
</dbReference>
<dbReference type="SUPFAM" id="SSF55469">
    <property type="entry name" value="FMN-dependent nitroreductase-like"/>
    <property type="match status" value="1"/>
</dbReference>
<dbReference type="Gene3D" id="3.40.109.10">
    <property type="entry name" value="NADH Oxidase"/>
    <property type="match status" value="1"/>
</dbReference>